<comment type="caution">
    <text evidence="2">The sequence shown here is derived from an EMBL/GenBank/DDBJ whole genome shotgun (WGS) entry which is preliminary data.</text>
</comment>
<protein>
    <submittedName>
        <fullName evidence="2">Uncharacterized protein</fullName>
    </submittedName>
</protein>
<gene>
    <name evidence="2" type="ORF">GCM10007876_29170</name>
</gene>
<evidence type="ECO:0000313" key="2">
    <source>
        <dbReference type="EMBL" id="GLQ32438.1"/>
    </source>
</evidence>
<dbReference type="AlphaFoldDB" id="A0AA37SCK3"/>
<reference evidence="2" key="2">
    <citation type="submission" date="2023-01" db="EMBL/GenBank/DDBJ databases">
        <title>Draft genome sequence of Litoribrevibacter albus strain NBRC 110071.</title>
        <authorList>
            <person name="Sun Q."/>
            <person name="Mori K."/>
        </authorList>
    </citation>
    <scope>NUCLEOTIDE SEQUENCE</scope>
    <source>
        <strain evidence="2">NBRC 110071</strain>
    </source>
</reference>
<sequence length="60" mass="6828">MYYNQKRDWVLWVMEKKRSDVLGVKVSLEAGEKSWAVAVQVVGGSTVIGLLIMLKQFGVW</sequence>
<evidence type="ECO:0000313" key="3">
    <source>
        <dbReference type="Proteomes" id="UP001161389"/>
    </source>
</evidence>
<keyword evidence="3" id="KW-1185">Reference proteome</keyword>
<dbReference type="EMBL" id="BSNM01000015">
    <property type="protein sequence ID" value="GLQ32438.1"/>
    <property type="molecule type" value="Genomic_DNA"/>
</dbReference>
<name>A0AA37SCK3_9GAMM</name>
<keyword evidence="1" id="KW-1133">Transmembrane helix</keyword>
<evidence type="ECO:0000256" key="1">
    <source>
        <dbReference type="SAM" id="Phobius"/>
    </source>
</evidence>
<organism evidence="2 3">
    <name type="scientific">Litoribrevibacter albus</name>
    <dbReference type="NCBI Taxonomy" id="1473156"/>
    <lineage>
        <taxon>Bacteria</taxon>
        <taxon>Pseudomonadati</taxon>
        <taxon>Pseudomonadota</taxon>
        <taxon>Gammaproteobacteria</taxon>
        <taxon>Oceanospirillales</taxon>
        <taxon>Oceanospirillaceae</taxon>
        <taxon>Litoribrevibacter</taxon>
    </lineage>
</organism>
<proteinExistence type="predicted"/>
<feature type="transmembrane region" description="Helical" evidence="1">
    <location>
        <begin position="35"/>
        <end position="54"/>
    </location>
</feature>
<keyword evidence="1" id="KW-0472">Membrane</keyword>
<dbReference type="Proteomes" id="UP001161389">
    <property type="component" value="Unassembled WGS sequence"/>
</dbReference>
<keyword evidence="1" id="KW-0812">Transmembrane</keyword>
<reference evidence="2" key="1">
    <citation type="journal article" date="2014" name="Int. J. Syst. Evol. Microbiol.">
        <title>Complete genome sequence of Corynebacterium casei LMG S-19264T (=DSM 44701T), isolated from a smear-ripened cheese.</title>
        <authorList>
            <consortium name="US DOE Joint Genome Institute (JGI-PGF)"/>
            <person name="Walter F."/>
            <person name="Albersmeier A."/>
            <person name="Kalinowski J."/>
            <person name="Ruckert C."/>
        </authorList>
    </citation>
    <scope>NUCLEOTIDE SEQUENCE</scope>
    <source>
        <strain evidence="2">NBRC 110071</strain>
    </source>
</reference>
<accession>A0AA37SCK3</accession>